<comment type="caution">
    <text evidence="1">The sequence shown here is derived from an EMBL/GenBank/DDBJ whole genome shotgun (WGS) entry which is preliminary data.</text>
</comment>
<evidence type="ECO:0000313" key="2">
    <source>
        <dbReference type="Proteomes" id="UP001179181"/>
    </source>
</evidence>
<keyword evidence="2" id="KW-1185">Reference proteome</keyword>
<name>A0ABX0UE45_9BACT</name>
<dbReference type="EMBL" id="JAASQJ010000001">
    <property type="protein sequence ID" value="NIJ51192.1"/>
    <property type="molecule type" value="Genomic_DNA"/>
</dbReference>
<evidence type="ECO:0000313" key="1">
    <source>
        <dbReference type="EMBL" id="NIJ51192.1"/>
    </source>
</evidence>
<reference evidence="1 2" key="1">
    <citation type="submission" date="2020-03" db="EMBL/GenBank/DDBJ databases">
        <title>Genomic Encyclopedia of Type Strains, Phase IV (KMG-IV): sequencing the most valuable type-strain genomes for metagenomic binning, comparative biology and taxonomic classification.</title>
        <authorList>
            <person name="Goeker M."/>
        </authorList>
    </citation>
    <scope>NUCLEOTIDE SEQUENCE [LARGE SCALE GENOMIC DNA]</scope>
    <source>
        <strain evidence="1 2">DSM 102865</strain>
    </source>
</reference>
<sequence>MLHHTFNFFQKIPSRTKSQHGLLLKKAGVSLNIGIKISYFVKKQSTNLVNENV</sequence>
<protein>
    <submittedName>
        <fullName evidence="1">Uncharacterized protein</fullName>
    </submittedName>
</protein>
<organism evidence="1 2">
    <name type="scientific">Dyadobacter arcticus</name>
    <dbReference type="NCBI Taxonomy" id="1078754"/>
    <lineage>
        <taxon>Bacteria</taxon>
        <taxon>Pseudomonadati</taxon>
        <taxon>Bacteroidota</taxon>
        <taxon>Cytophagia</taxon>
        <taxon>Cytophagales</taxon>
        <taxon>Spirosomataceae</taxon>
        <taxon>Dyadobacter</taxon>
    </lineage>
</organism>
<accession>A0ABX0UE45</accession>
<proteinExistence type="predicted"/>
<gene>
    <name evidence="1" type="ORF">FHS68_000348</name>
</gene>
<dbReference type="Proteomes" id="UP001179181">
    <property type="component" value="Unassembled WGS sequence"/>
</dbReference>